<keyword evidence="1" id="KW-0472">Membrane</keyword>
<dbReference type="InterPro" id="IPR036259">
    <property type="entry name" value="MFS_trans_sf"/>
</dbReference>
<dbReference type="Gene3D" id="1.20.1250.20">
    <property type="entry name" value="MFS general substrate transporter like domains"/>
    <property type="match status" value="1"/>
</dbReference>
<evidence type="ECO:0008006" key="8">
    <source>
        <dbReference type="Google" id="ProtNLM"/>
    </source>
</evidence>
<dbReference type="AlphaFoldDB" id="A0A6A4BW25"/>
<gene>
    <name evidence="3" type="ORF">PR001_g26516</name>
    <name evidence="2" type="ORF">PR002_g26721</name>
    <name evidence="4" type="ORF">PR003_g27744</name>
</gene>
<dbReference type="Proteomes" id="UP000434957">
    <property type="component" value="Unassembled WGS sequence"/>
</dbReference>
<feature type="transmembrane region" description="Helical" evidence="1">
    <location>
        <begin position="36"/>
        <end position="57"/>
    </location>
</feature>
<evidence type="ECO:0000313" key="5">
    <source>
        <dbReference type="Proteomes" id="UP000429607"/>
    </source>
</evidence>
<evidence type="ECO:0000313" key="3">
    <source>
        <dbReference type="EMBL" id="KAE8972733.1"/>
    </source>
</evidence>
<accession>A0A6A4BW25</accession>
<protein>
    <recommendedName>
        <fullName evidence="8">Major facilitator superfamily (MFS) profile domain-containing protein</fullName>
    </recommendedName>
</protein>
<evidence type="ECO:0000313" key="2">
    <source>
        <dbReference type="EMBL" id="KAE8971761.1"/>
    </source>
</evidence>
<evidence type="ECO:0000313" key="7">
    <source>
        <dbReference type="Proteomes" id="UP000435112"/>
    </source>
</evidence>
<keyword evidence="6" id="KW-1185">Reference proteome</keyword>
<evidence type="ECO:0000313" key="6">
    <source>
        <dbReference type="Proteomes" id="UP000434957"/>
    </source>
</evidence>
<proteinExistence type="predicted"/>
<evidence type="ECO:0000256" key="1">
    <source>
        <dbReference type="SAM" id="Phobius"/>
    </source>
</evidence>
<feature type="transmembrane region" description="Helical" evidence="1">
    <location>
        <begin position="6"/>
        <end position="24"/>
    </location>
</feature>
<dbReference type="Proteomes" id="UP000429607">
    <property type="component" value="Unassembled WGS sequence"/>
</dbReference>
<dbReference type="EMBL" id="QXFV01003950">
    <property type="protein sequence ID" value="KAE8972733.1"/>
    <property type="molecule type" value="Genomic_DNA"/>
</dbReference>
<evidence type="ECO:0000313" key="4">
    <source>
        <dbReference type="EMBL" id="KAE9281217.1"/>
    </source>
</evidence>
<reference evidence="4 6" key="1">
    <citation type="submission" date="2018-08" db="EMBL/GenBank/DDBJ databases">
        <title>Genomic investigation of the strawberry pathogen Phytophthora fragariae indicates pathogenicity is determined by transcriptional variation in three key races.</title>
        <authorList>
            <person name="Adams T.M."/>
            <person name="Armitage A.D."/>
            <person name="Sobczyk M.K."/>
            <person name="Bates H.J."/>
            <person name="Dunwell J.M."/>
            <person name="Nellist C.F."/>
            <person name="Harrison R.J."/>
        </authorList>
    </citation>
    <scope>NUCLEOTIDE SEQUENCE [LARGE SCALE GENOMIC DNA]</scope>
    <source>
        <strain evidence="3 5">SCRP249</strain>
        <strain evidence="2 7">SCRP324</strain>
        <strain evidence="4 6">SCRP333</strain>
    </source>
</reference>
<sequence>MGTRALEALGVGIFVGAALGGPLFGRNADSRGRRSALLLSMSLSLLGLAMTNDYHVVVARVVAGVGLGGEFRPLLCWCRS</sequence>
<keyword evidence="1" id="KW-0812">Transmembrane</keyword>
<comment type="caution">
    <text evidence="4">The sequence shown here is derived from an EMBL/GenBank/DDBJ whole genome shotgun (WGS) entry which is preliminary data.</text>
</comment>
<dbReference type="EMBL" id="QXFT01003969">
    <property type="protein sequence ID" value="KAE9281217.1"/>
    <property type="molecule type" value="Genomic_DNA"/>
</dbReference>
<dbReference type="EMBL" id="QXFU01003937">
    <property type="protein sequence ID" value="KAE8971761.1"/>
    <property type="molecule type" value="Genomic_DNA"/>
</dbReference>
<keyword evidence="1" id="KW-1133">Transmembrane helix</keyword>
<dbReference type="Proteomes" id="UP000435112">
    <property type="component" value="Unassembled WGS sequence"/>
</dbReference>
<name>A0A6A4BW25_9STRA</name>
<organism evidence="4 6">
    <name type="scientific">Phytophthora rubi</name>
    <dbReference type="NCBI Taxonomy" id="129364"/>
    <lineage>
        <taxon>Eukaryota</taxon>
        <taxon>Sar</taxon>
        <taxon>Stramenopiles</taxon>
        <taxon>Oomycota</taxon>
        <taxon>Peronosporomycetes</taxon>
        <taxon>Peronosporales</taxon>
        <taxon>Peronosporaceae</taxon>
        <taxon>Phytophthora</taxon>
    </lineage>
</organism>
<dbReference type="SUPFAM" id="SSF103473">
    <property type="entry name" value="MFS general substrate transporter"/>
    <property type="match status" value="1"/>
</dbReference>